<keyword evidence="5" id="KW-0472">Membrane</keyword>
<keyword evidence="8" id="KW-1185">Reference proteome</keyword>
<dbReference type="GO" id="GO:0016887">
    <property type="term" value="F:ATP hydrolysis activity"/>
    <property type="evidence" value="ECO:0007669"/>
    <property type="project" value="InterPro"/>
</dbReference>
<dbReference type="InterPro" id="IPR043926">
    <property type="entry name" value="ABCG_dom"/>
</dbReference>
<organism evidence="7 8">
    <name type="scientific">Hondaea fermentalgiana</name>
    <dbReference type="NCBI Taxonomy" id="2315210"/>
    <lineage>
        <taxon>Eukaryota</taxon>
        <taxon>Sar</taxon>
        <taxon>Stramenopiles</taxon>
        <taxon>Bigyra</taxon>
        <taxon>Labyrinthulomycetes</taxon>
        <taxon>Thraustochytrida</taxon>
        <taxon>Thraustochytriidae</taxon>
        <taxon>Hondaea</taxon>
    </lineage>
</organism>
<feature type="non-terminal residue" evidence="7">
    <location>
        <position position="1"/>
    </location>
</feature>
<evidence type="ECO:0000256" key="4">
    <source>
        <dbReference type="ARBA" id="ARBA00022989"/>
    </source>
</evidence>
<reference evidence="7 8" key="1">
    <citation type="submission" date="2017-12" db="EMBL/GenBank/DDBJ databases">
        <title>Sequencing, de novo assembly and annotation of complete genome of a new Thraustochytrid species, strain FCC1311.</title>
        <authorList>
            <person name="Sedici K."/>
            <person name="Godart F."/>
            <person name="Aiese Cigliano R."/>
            <person name="Sanseverino W."/>
            <person name="Barakat M."/>
            <person name="Ortet P."/>
            <person name="Marechal E."/>
            <person name="Cagnac O."/>
            <person name="Amato A."/>
        </authorList>
    </citation>
    <scope>NUCLEOTIDE SEQUENCE [LARGE SCALE GENOMIC DNA]</scope>
</reference>
<dbReference type="GO" id="GO:0140359">
    <property type="term" value="F:ABC-type transporter activity"/>
    <property type="evidence" value="ECO:0007669"/>
    <property type="project" value="InterPro"/>
</dbReference>
<evidence type="ECO:0000259" key="6">
    <source>
        <dbReference type="PROSITE" id="PS50893"/>
    </source>
</evidence>
<dbReference type="GO" id="GO:0016020">
    <property type="term" value="C:membrane"/>
    <property type="evidence" value="ECO:0007669"/>
    <property type="project" value="UniProtKB-SubCell"/>
</dbReference>
<dbReference type="Proteomes" id="UP000241890">
    <property type="component" value="Unassembled WGS sequence"/>
</dbReference>
<dbReference type="Pfam" id="PF00005">
    <property type="entry name" value="ABC_tran"/>
    <property type="match status" value="1"/>
</dbReference>
<protein>
    <submittedName>
        <fullName evidence="7">ABC transporter G family member 31</fullName>
    </submittedName>
</protein>
<dbReference type="InParanoid" id="A0A2R5H2H4"/>
<dbReference type="PANTHER" id="PTHR19241">
    <property type="entry name" value="ATP-BINDING CASSETTE TRANSPORTER"/>
    <property type="match status" value="1"/>
</dbReference>
<dbReference type="SUPFAM" id="SSF52540">
    <property type="entry name" value="P-loop containing nucleoside triphosphate hydrolases"/>
    <property type="match status" value="1"/>
</dbReference>
<name>A0A2R5H2H4_9STRA</name>
<dbReference type="PROSITE" id="PS50893">
    <property type="entry name" value="ABC_TRANSPORTER_2"/>
    <property type="match status" value="1"/>
</dbReference>
<evidence type="ECO:0000313" key="7">
    <source>
        <dbReference type="EMBL" id="GBG35303.1"/>
    </source>
</evidence>
<evidence type="ECO:0000256" key="1">
    <source>
        <dbReference type="ARBA" id="ARBA00004141"/>
    </source>
</evidence>
<keyword evidence="3" id="KW-0812">Transmembrane</keyword>
<dbReference type="OrthoDB" id="77750at2759"/>
<evidence type="ECO:0000256" key="5">
    <source>
        <dbReference type="ARBA" id="ARBA00023136"/>
    </source>
</evidence>
<accession>A0A2R5H2H4</accession>
<comment type="subcellular location">
    <subcellularLocation>
        <location evidence="1">Membrane</location>
        <topology evidence="1">Multi-pass membrane protein</topology>
    </subcellularLocation>
</comment>
<keyword evidence="2" id="KW-0813">Transport</keyword>
<evidence type="ECO:0000256" key="3">
    <source>
        <dbReference type="ARBA" id="ARBA00022692"/>
    </source>
</evidence>
<proteinExistence type="predicted"/>
<dbReference type="Pfam" id="PF19055">
    <property type="entry name" value="ABC2_membrane_7"/>
    <property type="match status" value="1"/>
</dbReference>
<feature type="domain" description="ABC transporter" evidence="6">
    <location>
        <begin position="1"/>
        <end position="254"/>
    </location>
</feature>
<feature type="non-terminal residue" evidence="7">
    <location>
        <position position="319"/>
    </location>
</feature>
<dbReference type="GO" id="GO:0005524">
    <property type="term" value="F:ATP binding"/>
    <property type="evidence" value="ECO:0007669"/>
    <property type="project" value="InterPro"/>
</dbReference>
<dbReference type="InterPro" id="IPR027417">
    <property type="entry name" value="P-loop_NTPase"/>
</dbReference>
<dbReference type="AlphaFoldDB" id="A0A2R5H2H4"/>
<sequence length="319" mass="35339">DLPIINGVSGSFEAGKSTLVLGPPGCGVTTLFKILSGRAKVGGPRKLSGDIFYSGFRPEDLHVRKLSTYVDQNDNHIPVLTVRETLQFAYNCFGGPDSAQKAIDKVGISPEASDEDVQRVRDEFENFPDFVIRNLALSNAADTIVGNDLLRGVSGGEKKRVTSAEMMMARRPLAFYDQISTGLDSSATFDICRRITGVAKRLDLTPVCALLQPPPETYALFDEIMVLALGYVVYHGPRENVLPYFESIGFTCPEEMDVADFIQEVTTPDRQFYQTRPDAPADEKAMADAWAESPFSERQRTAMERYCNPDNVIDSDMRR</sequence>
<dbReference type="Gene3D" id="3.40.50.300">
    <property type="entry name" value="P-loop containing nucleotide triphosphate hydrolases"/>
    <property type="match status" value="1"/>
</dbReference>
<comment type="caution">
    <text evidence="7">The sequence shown here is derived from an EMBL/GenBank/DDBJ whole genome shotgun (WGS) entry which is preliminary data.</text>
</comment>
<dbReference type="InterPro" id="IPR003439">
    <property type="entry name" value="ABC_transporter-like_ATP-bd"/>
</dbReference>
<dbReference type="EMBL" id="BEYU01000661">
    <property type="protein sequence ID" value="GBG35303.1"/>
    <property type="molecule type" value="Genomic_DNA"/>
</dbReference>
<keyword evidence="4" id="KW-1133">Transmembrane helix</keyword>
<evidence type="ECO:0000313" key="8">
    <source>
        <dbReference type="Proteomes" id="UP000241890"/>
    </source>
</evidence>
<evidence type="ECO:0000256" key="2">
    <source>
        <dbReference type="ARBA" id="ARBA00022448"/>
    </source>
</evidence>
<gene>
    <name evidence="7" type="ORF">FCC1311_115262</name>
</gene>